<protein>
    <submittedName>
        <fullName evidence="1">Predicted membrane protein</fullName>
    </submittedName>
</protein>
<sequence length="140" mass="16403">MKMKKLSEYLFMGALGGTLYYMIEIIFRGYSHWSMFLLGGICFIFFAQQGLWTKWREPLWKQVLWCTAFVVSAEFITGIIVNKVMGWNVWNYTDQPFHLMGQICFPFAVLFSGLCTFGIIISGYLLCYLYREIKPGFHIL</sequence>
<evidence type="ECO:0000313" key="1">
    <source>
        <dbReference type="EMBL" id="CUN63158.1"/>
    </source>
</evidence>
<proteinExistence type="predicted"/>
<dbReference type="RefSeq" id="WP_009242642.1">
    <property type="nucleotide sequence ID" value="NZ_AP028249.1"/>
</dbReference>
<accession>A0A173YK91</accession>
<evidence type="ECO:0000313" key="2">
    <source>
        <dbReference type="Proteomes" id="UP000095787"/>
    </source>
</evidence>
<dbReference type="GeneID" id="97328653"/>
<dbReference type="Pfam" id="PF06541">
    <property type="entry name" value="ABC_trans_CmpB"/>
    <property type="match status" value="1"/>
</dbReference>
<dbReference type="EMBL" id="CYZO01000004">
    <property type="protein sequence ID" value="CUN63158.1"/>
    <property type="molecule type" value="Genomic_DNA"/>
</dbReference>
<organism evidence="1 2">
    <name type="scientific">[Ruminococcus] torques</name>
    <dbReference type="NCBI Taxonomy" id="33039"/>
    <lineage>
        <taxon>Bacteria</taxon>
        <taxon>Bacillati</taxon>
        <taxon>Bacillota</taxon>
        <taxon>Clostridia</taxon>
        <taxon>Lachnospirales</taxon>
        <taxon>Lachnospiraceae</taxon>
        <taxon>Mediterraneibacter</taxon>
    </lineage>
</organism>
<reference evidence="1 2" key="1">
    <citation type="submission" date="2015-09" db="EMBL/GenBank/DDBJ databases">
        <authorList>
            <consortium name="Pathogen Informatics"/>
        </authorList>
    </citation>
    <scope>NUCLEOTIDE SEQUENCE [LARGE SCALE GENOMIC DNA]</scope>
    <source>
        <strain evidence="1 2">2789STDY5834841</strain>
    </source>
</reference>
<name>A0A173YK91_9FIRM</name>
<dbReference type="Proteomes" id="UP000095787">
    <property type="component" value="Unassembled WGS sequence"/>
</dbReference>
<dbReference type="AlphaFoldDB" id="A0A173YK91"/>
<dbReference type="InterPro" id="IPR010540">
    <property type="entry name" value="CmpB_TMEM229"/>
</dbReference>
<gene>
    <name evidence="1" type="ORF">ERS852456_00404</name>
</gene>